<dbReference type="InterPro" id="IPR000232">
    <property type="entry name" value="HSF_DNA-bd"/>
</dbReference>
<dbReference type="Gene3D" id="1.10.10.10">
    <property type="entry name" value="Winged helix-like DNA-binding domain superfamily/Winged helix DNA-binding domain"/>
    <property type="match status" value="1"/>
</dbReference>
<dbReference type="GO" id="GO:0043565">
    <property type="term" value="F:sequence-specific DNA binding"/>
    <property type="evidence" value="ECO:0007669"/>
    <property type="project" value="InterPro"/>
</dbReference>
<dbReference type="GO" id="GO:0003700">
    <property type="term" value="F:DNA-binding transcription factor activity"/>
    <property type="evidence" value="ECO:0007669"/>
    <property type="project" value="InterPro"/>
</dbReference>
<evidence type="ECO:0000256" key="1">
    <source>
        <dbReference type="ARBA" id="ARBA00004123"/>
    </source>
</evidence>
<keyword evidence="3" id="KW-0539">Nucleus</keyword>
<accession>A0A448ZT16</accession>
<reference evidence="5 6" key="1">
    <citation type="submission" date="2019-01" db="EMBL/GenBank/DDBJ databases">
        <authorList>
            <person name="Ferrante I. M."/>
        </authorList>
    </citation>
    <scope>NUCLEOTIDE SEQUENCE [LARGE SCALE GENOMIC DNA]</scope>
    <source>
        <strain evidence="5 6">B856</strain>
    </source>
</reference>
<comment type="subcellular location">
    <subcellularLocation>
        <location evidence="1">Nucleus</location>
    </subcellularLocation>
</comment>
<name>A0A448ZT16_9STRA</name>
<dbReference type="Proteomes" id="UP000291116">
    <property type="component" value="Unassembled WGS sequence"/>
</dbReference>
<evidence type="ECO:0000256" key="2">
    <source>
        <dbReference type="ARBA" id="ARBA00023125"/>
    </source>
</evidence>
<dbReference type="Pfam" id="PF00447">
    <property type="entry name" value="HSF_DNA-bind"/>
    <property type="match status" value="1"/>
</dbReference>
<gene>
    <name evidence="5" type="ORF">PSNMU_V1.4_AUG-EV-PASAV3_0122760</name>
</gene>
<evidence type="ECO:0000313" key="5">
    <source>
        <dbReference type="EMBL" id="VEU45124.1"/>
    </source>
</evidence>
<dbReference type="SUPFAM" id="SSF46785">
    <property type="entry name" value="Winged helix' DNA-binding domain"/>
    <property type="match status" value="1"/>
</dbReference>
<dbReference type="GO" id="GO:0005634">
    <property type="term" value="C:nucleus"/>
    <property type="evidence" value="ECO:0007669"/>
    <property type="project" value="UniProtKB-SubCell"/>
</dbReference>
<evidence type="ECO:0000256" key="3">
    <source>
        <dbReference type="ARBA" id="ARBA00023242"/>
    </source>
</evidence>
<keyword evidence="6" id="KW-1185">Reference proteome</keyword>
<dbReference type="AlphaFoldDB" id="A0A448ZT16"/>
<protein>
    <recommendedName>
        <fullName evidence="4">HSF-type DNA-binding domain-containing protein</fullName>
    </recommendedName>
</protein>
<dbReference type="InterPro" id="IPR036388">
    <property type="entry name" value="WH-like_DNA-bd_sf"/>
</dbReference>
<sequence length="88" mass="9736">MSVATTQNSLLSLPGKKGVPHIYHDYSNVPDTIGVVRKKTGGVTQPFPEKLHLMLDNDDDPSIVSWLPHGRAFLVRKPAEFTAQIMPK</sequence>
<proteinExistence type="predicted"/>
<dbReference type="EMBL" id="CAACVS010000688">
    <property type="protein sequence ID" value="VEU45124.1"/>
    <property type="molecule type" value="Genomic_DNA"/>
</dbReference>
<evidence type="ECO:0000313" key="6">
    <source>
        <dbReference type="Proteomes" id="UP000291116"/>
    </source>
</evidence>
<keyword evidence="2" id="KW-0238">DNA-binding</keyword>
<evidence type="ECO:0000259" key="4">
    <source>
        <dbReference type="Pfam" id="PF00447"/>
    </source>
</evidence>
<organism evidence="5 6">
    <name type="scientific">Pseudo-nitzschia multistriata</name>
    <dbReference type="NCBI Taxonomy" id="183589"/>
    <lineage>
        <taxon>Eukaryota</taxon>
        <taxon>Sar</taxon>
        <taxon>Stramenopiles</taxon>
        <taxon>Ochrophyta</taxon>
        <taxon>Bacillariophyta</taxon>
        <taxon>Bacillariophyceae</taxon>
        <taxon>Bacillariophycidae</taxon>
        <taxon>Bacillariales</taxon>
        <taxon>Bacillariaceae</taxon>
        <taxon>Pseudo-nitzschia</taxon>
    </lineage>
</organism>
<dbReference type="InterPro" id="IPR036390">
    <property type="entry name" value="WH_DNA-bd_sf"/>
</dbReference>
<dbReference type="OrthoDB" id="60033at2759"/>
<feature type="domain" description="HSF-type DNA-binding" evidence="4">
    <location>
        <begin position="47"/>
        <end position="88"/>
    </location>
</feature>